<name>A0ABS6D602_9FIRM</name>
<evidence type="ECO:0000256" key="1">
    <source>
        <dbReference type="SAM" id="Coils"/>
    </source>
</evidence>
<evidence type="ECO:0000313" key="2">
    <source>
        <dbReference type="EMBL" id="MBU3876612.1"/>
    </source>
</evidence>
<keyword evidence="3" id="KW-1185">Reference proteome</keyword>
<dbReference type="Proteomes" id="UP000723714">
    <property type="component" value="Unassembled WGS sequence"/>
</dbReference>
<comment type="caution">
    <text evidence="2">The sequence shown here is derived from an EMBL/GenBank/DDBJ whole genome shotgun (WGS) entry which is preliminary data.</text>
</comment>
<gene>
    <name evidence="2" type="ORF">HGO97_012440</name>
</gene>
<dbReference type="EMBL" id="JABACJ020000011">
    <property type="protein sequence ID" value="MBU3876612.1"/>
    <property type="molecule type" value="Genomic_DNA"/>
</dbReference>
<keyword evidence="1" id="KW-0175">Coiled coil</keyword>
<sequence length="104" mass="12209">MTGRNEIQLNYKRALRQADELDRLARQLKALEEQNCEDALEGIRNAWEGENAGDFCRKGQRINLLIRQHSNTLRETAAVLRRTAVNTYRAELRSIEIAERRKYH</sequence>
<dbReference type="RefSeq" id="WP_216242106.1">
    <property type="nucleotide sequence ID" value="NZ_JABACJ020000011.1"/>
</dbReference>
<evidence type="ECO:0000313" key="3">
    <source>
        <dbReference type="Proteomes" id="UP000723714"/>
    </source>
</evidence>
<organism evidence="2 3">
    <name type="scientific">Faecalicatena faecalis</name>
    <dbReference type="NCBI Taxonomy" id="2726362"/>
    <lineage>
        <taxon>Bacteria</taxon>
        <taxon>Bacillati</taxon>
        <taxon>Bacillota</taxon>
        <taxon>Clostridia</taxon>
        <taxon>Lachnospirales</taxon>
        <taxon>Lachnospiraceae</taxon>
        <taxon>Faecalicatena</taxon>
    </lineage>
</organism>
<accession>A0ABS6D602</accession>
<reference evidence="2 3" key="1">
    <citation type="submission" date="2021-06" db="EMBL/GenBank/DDBJ databases">
        <title>Faecalicatena sp. nov. isolated from porcine feces.</title>
        <authorList>
            <person name="Oh B.S."/>
            <person name="Lee J.H."/>
        </authorList>
    </citation>
    <scope>NUCLEOTIDE SEQUENCE [LARGE SCALE GENOMIC DNA]</scope>
    <source>
        <strain evidence="2 3">AGMB00832</strain>
    </source>
</reference>
<evidence type="ECO:0008006" key="4">
    <source>
        <dbReference type="Google" id="ProtNLM"/>
    </source>
</evidence>
<protein>
    <recommendedName>
        <fullName evidence="4">WXG100 family type VII secretion target</fullName>
    </recommendedName>
</protein>
<proteinExistence type="predicted"/>
<feature type="coiled-coil region" evidence="1">
    <location>
        <begin position="4"/>
        <end position="34"/>
    </location>
</feature>